<reference evidence="2" key="1">
    <citation type="journal article" date="2019" name="Int. J. Syst. Evol. Microbiol.">
        <title>The Global Catalogue of Microorganisms (GCM) 10K type strain sequencing project: providing services to taxonomists for standard genome sequencing and annotation.</title>
        <authorList>
            <consortium name="The Broad Institute Genomics Platform"/>
            <consortium name="The Broad Institute Genome Sequencing Center for Infectious Disease"/>
            <person name="Wu L."/>
            <person name="Ma J."/>
        </authorList>
    </citation>
    <scope>NUCLEOTIDE SEQUENCE [LARGE SCALE GENOMIC DNA]</scope>
    <source>
        <strain evidence="2">CGMCC 4.7329</strain>
    </source>
</reference>
<organism evidence="1 2">
    <name type="scientific">Nocardia rhizosphaerihabitans</name>
    <dbReference type="NCBI Taxonomy" id="1691570"/>
    <lineage>
        <taxon>Bacteria</taxon>
        <taxon>Bacillati</taxon>
        <taxon>Actinomycetota</taxon>
        <taxon>Actinomycetes</taxon>
        <taxon>Mycobacteriales</taxon>
        <taxon>Nocardiaceae</taxon>
        <taxon>Nocardia</taxon>
    </lineage>
</organism>
<evidence type="ECO:0008006" key="3">
    <source>
        <dbReference type="Google" id="ProtNLM"/>
    </source>
</evidence>
<protein>
    <recommendedName>
        <fullName evidence="3">Polyketide cyclase / dehydrase and lipid transport</fullName>
    </recommendedName>
</protein>
<accession>A0ABQ2KXS7</accession>
<dbReference type="EMBL" id="BMNE01000008">
    <property type="protein sequence ID" value="GGN94688.1"/>
    <property type="molecule type" value="Genomic_DNA"/>
</dbReference>
<sequence length="139" mass="14921">MASTTLSEVSSIQVADQTFLAAPPAAIADVLSATDNWRRWWPDLRLDVREDRGDKGIRWTVAGPLTGTMEVWLEACADGAILHYFLHAEPTVAKPMSPRALAAANRARRVAGKTMSFELKARLEAGRPAGVAPTAVAAP</sequence>
<name>A0ABQ2KXS7_9NOCA</name>
<dbReference type="Proteomes" id="UP000658127">
    <property type="component" value="Unassembled WGS sequence"/>
</dbReference>
<keyword evidence="2" id="KW-1185">Reference proteome</keyword>
<evidence type="ECO:0000313" key="2">
    <source>
        <dbReference type="Proteomes" id="UP000658127"/>
    </source>
</evidence>
<evidence type="ECO:0000313" key="1">
    <source>
        <dbReference type="EMBL" id="GGN94688.1"/>
    </source>
</evidence>
<gene>
    <name evidence="1" type="ORF">GCM10011610_57950</name>
</gene>
<proteinExistence type="predicted"/>
<dbReference type="SUPFAM" id="SSF55961">
    <property type="entry name" value="Bet v1-like"/>
    <property type="match status" value="1"/>
</dbReference>
<comment type="caution">
    <text evidence="1">The sequence shown here is derived from an EMBL/GenBank/DDBJ whole genome shotgun (WGS) entry which is preliminary data.</text>
</comment>